<dbReference type="InterPro" id="IPR011749">
    <property type="entry name" value="CHP02243"/>
</dbReference>
<dbReference type="Proteomes" id="UP000319502">
    <property type="component" value="Unassembled WGS sequence"/>
</dbReference>
<feature type="region of interest" description="Disordered" evidence="1">
    <location>
        <begin position="573"/>
        <end position="598"/>
    </location>
</feature>
<evidence type="ECO:0000313" key="3">
    <source>
        <dbReference type="Proteomes" id="UP000319502"/>
    </source>
</evidence>
<accession>A0A557R1I7</accession>
<gene>
    <name evidence="2" type="ORF">FHP91_05060</name>
</gene>
<feature type="compositionally biased region" description="Basic and acidic residues" evidence="1">
    <location>
        <begin position="573"/>
        <end position="595"/>
    </location>
</feature>
<evidence type="ECO:0000313" key="2">
    <source>
        <dbReference type="EMBL" id="TVO59022.1"/>
    </source>
</evidence>
<dbReference type="NCBIfam" id="TIGR02243">
    <property type="entry name" value="putative baseplate assembly protein"/>
    <property type="match status" value="1"/>
</dbReference>
<organism evidence="2 3">
    <name type="scientific">Denitromonas halophila</name>
    <dbReference type="NCBI Taxonomy" id="1629404"/>
    <lineage>
        <taxon>Bacteria</taxon>
        <taxon>Pseudomonadati</taxon>
        <taxon>Pseudomonadota</taxon>
        <taxon>Betaproteobacteria</taxon>
        <taxon>Rhodocyclales</taxon>
        <taxon>Zoogloeaceae</taxon>
        <taxon>Denitromonas</taxon>
    </lineage>
</organism>
<sequence length="858" mass="92875">MSTYTCCEENRRAAVDAHPTLNGIDYLEVLDLDAPAGSPRQRTLMLRLLKPVPAGLTIENVRITGGERIRRVGIEWIGIASAPPAAATPAEQAYFTALPEADHVLLVRTDTAGDFSTYRLQLVQGLGNDAPLPGFDPRLSSVDFAFKVECPSDFDCAPTHDCPQDPPPAPDINYLARDYASLRRLVIDRLTRQLPGWRDRSPADMATTLAELIAYVGDLQHYQLDAIATEAYLHTARRRSSLRRHALLVDYAMHEGCNARAWLHVEVSGAPFALPAGLRFTTRVPGVPARITPDSPDERAALRAAPLVFEPMHTAMLRIDHNDFAFYSWGDARCCLAVGATAATLRGHWPDLAVGDVLIFQEVLGPLSGVAEDADPARRHAVRLTAVRALDGGSPLADPLDGTQITEIRWHADDALPFPLCLSAETDEAHGSVLVEDVSIVLGNNILVDHGRSIADEALGSVPAARLQFPPAAGNACDRAAPEPLPPRFSPTLAEAPVTRQGTVLKTTVEHGLRRSERLTFDPDASASAALAWRTADAIPAITLESTFGSSVETWTARRDLLASRGTDTHFVLDTENDGSAHPRFGDDRHGRRPDTGTAFTASYRIGNGPEGNVGANAIAHVVTTEGRIVAVTNPLPACGGVAPETAAELRRHAPQAFRTLERAVTPADYAEVTERLAGVQRAAAGLRWTGSWHTVFVTVDREGGEPVDDAFAITAVEHLDRYRMAGHDLRITDPIHVSLEIDLLVCVQPEAFRSNVRRALLDVLGSRVRADGTRGLFHPDNFSFGQTVFLSPLYAAARTVAGVASVQVTRFQRQGQPDPTPLADGFMPLGRLEIARLDNDPNFPEHGVLRLELHGGK</sequence>
<dbReference type="OrthoDB" id="9796131at2"/>
<protein>
    <submittedName>
        <fullName evidence="2">Putative baseplate assembly protein</fullName>
    </submittedName>
</protein>
<keyword evidence="3" id="KW-1185">Reference proteome</keyword>
<proteinExistence type="predicted"/>
<dbReference type="EMBL" id="VMNK01000003">
    <property type="protein sequence ID" value="TVO59022.1"/>
    <property type="molecule type" value="Genomic_DNA"/>
</dbReference>
<dbReference type="RefSeq" id="WP_144308531.1">
    <property type="nucleotide sequence ID" value="NZ_VMNK01000003.1"/>
</dbReference>
<dbReference type="AlphaFoldDB" id="A0A557R1I7"/>
<name>A0A557R1I7_9RHOO</name>
<evidence type="ECO:0000256" key="1">
    <source>
        <dbReference type="SAM" id="MobiDB-lite"/>
    </source>
</evidence>
<comment type="caution">
    <text evidence="2">The sequence shown here is derived from an EMBL/GenBank/DDBJ whole genome shotgun (WGS) entry which is preliminary data.</text>
</comment>
<reference evidence="2 3" key="1">
    <citation type="submission" date="2019-07" db="EMBL/GenBank/DDBJ databases">
        <title>The pathways for chlorine oxyanion respiration interact through the shared metabolite chlorate.</title>
        <authorList>
            <person name="Barnum T.P."/>
            <person name="Cheng Y."/>
            <person name="Hill K.A."/>
            <person name="Lucas L.N."/>
            <person name="Carlson H.K."/>
            <person name="Coates J.D."/>
        </authorList>
    </citation>
    <scope>NUCLEOTIDE SEQUENCE [LARGE SCALE GENOMIC DNA]</scope>
    <source>
        <strain evidence="2 3">SFB-3</strain>
    </source>
</reference>